<dbReference type="Proteomes" id="UP001392437">
    <property type="component" value="Unassembled WGS sequence"/>
</dbReference>
<gene>
    <name evidence="1" type="ORF">PG999_006754</name>
</gene>
<keyword evidence="2" id="KW-1185">Reference proteome</keyword>
<evidence type="ECO:0000313" key="2">
    <source>
        <dbReference type="Proteomes" id="UP001392437"/>
    </source>
</evidence>
<name>A0AAW0QWC5_9PEZI</name>
<accession>A0AAW0QWC5</accession>
<sequence>MEASSSFSPGQRPSSPLPELLLHGMAGGTSWAQNTTAPGNPSADVTCGMSAAYVRGIPELRPALLYYYCHHRCLLSVVEGIVRMPFGSGADCQEPSYQKKKPNSPSPEFLHPCLLMRIARKCLGAQASGS</sequence>
<comment type="caution">
    <text evidence="1">The sequence shown here is derived from an EMBL/GenBank/DDBJ whole genome shotgun (WGS) entry which is preliminary data.</text>
</comment>
<organism evidence="1 2">
    <name type="scientific">Apiospora kogelbergensis</name>
    <dbReference type="NCBI Taxonomy" id="1337665"/>
    <lineage>
        <taxon>Eukaryota</taxon>
        <taxon>Fungi</taxon>
        <taxon>Dikarya</taxon>
        <taxon>Ascomycota</taxon>
        <taxon>Pezizomycotina</taxon>
        <taxon>Sordariomycetes</taxon>
        <taxon>Xylariomycetidae</taxon>
        <taxon>Amphisphaeriales</taxon>
        <taxon>Apiosporaceae</taxon>
        <taxon>Apiospora</taxon>
    </lineage>
</organism>
<reference evidence="1 2" key="1">
    <citation type="submission" date="2023-01" db="EMBL/GenBank/DDBJ databases">
        <title>Analysis of 21 Apiospora genomes using comparative genomics revels a genus with tremendous synthesis potential of carbohydrate active enzymes and secondary metabolites.</title>
        <authorList>
            <person name="Sorensen T."/>
        </authorList>
    </citation>
    <scope>NUCLEOTIDE SEQUENCE [LARGE SCALE GENOMIC DNA]</scope>
    <source>
        <strain evidence="1 2">CBS 117206</strain>
    </source>
</reference>
<proteinExistence type="predicted"/>
<evidence type="ECO:0000313" key="1">
    <source>
        <dbReference type="EMBL" id="KAK8114685.1"/>
    </source>
</evidence>
<dbReference type="EMBL" id="JAQQWP010000006">
    <property type="protein sequence ID" value="KAK8114685.1"/>
    <property type="molecule type" value="Genomic_DNA"/>
</dbReference>
<dbReference type="AlphaFoldDB" id="A0AAW0QWC5"/>
<protein>
    <submittedName>
        <fullName evidence="1">Uncharacterized protein</fullName>
    </submittedName>
</protein>